<keyword evidence="3" id="KW-0804">Transcription</keyword>
<evidence type="ECO:0000259" key="5">
    <source>
        <dbReference type="PROSITE" id="PS51005"/>
    </source>
</evidence>
<protein>
    <submittedName>
        <fullName evidence="6">NAC domain protein</fullName>
    </submittedName>
</protein>
<dbReference type="Gene3D" id="2.170.150.80">
    <property type="entry name" value="NAC domain"/>
    <property type="match status" value="1"/>
</dbReference>
<keyword evidence="1" id="KW-0805">Transcription regulation</keyword>
<dbReference type="EMBL" id="KF198118">
    <property type="protein sequence ID" value="AGS08761.1"/>
    <property type="molecule type" value="mRNA"/>
</dbReference>
<evidence type="ECO:0000256" key="4">
    <source>
        <dbReference type="ARBA" id="ARBA00023242"/>
    </source>
</evidence>
<reference evidence="6" key="1">
    <citation type="journal article" date="2013" name="Plant Physiol. Biochem.">
        <title>Genome-wide analysis and identification of stress-responsive genes of the NAM-ATAF1,2-CUC2 transcription factor family in apple.</title>
        <authorList>
            <person name="Su H."/>
            <person name="Zhang S."/>
            <person name="Yuan X."/>
            <person name="Chen C."/>
            <person name="Wang X.F."/>
            <person name="Hao Y.J."/>
        </authorList>
    </citation>
    <scope>NUCLEOTIDE SEQUENCE</scope>
</reference>
<evidence type="ECO:0000256" key="3">
    <source>
        <dbReference type="ARBA" id="ARBA00023163"/>
    </source>
</evidence>
<evidence type="ECO:0000256" key="1">
    <source>
        <dbReference type="ARBA" id="ARBA00023015"/>
    </source>
</evidence>
<dbReference type="InterPro" id="IPR036093">
    <property type="entry name" value="NAC_dom_sf"/>
</dbReference>
<sequence>MSFHSQQPRNPNKSTAPSECLKCAGARTPQPHRIAKAGTTNRKFPKTLKQAEDLHLRMGDPKATSLLSLAPGCRFYPSEEQLLCCYLSSKNAAEAGKSGGYDLIRELDLYEHDPFELPESACYAHGHGGSKRHWFCYTVRVLKERRAKSGYWRRKGRVRDVVGRGGKVVVGRRSSFVFYLGNSPNDAVRTDWVLYQYAQVDHVKAAFVVCRIFVRSGSGNRISDHGLSSCAEESACTVRHIGIQHDGFHTPNISENEKHGDTSVPRKNEMSKYPLRLDRDLDDRVMTGPVSISRIQPNEQVPASVLGGSNPILLDNLAAKQLLSIMEGDFIELDDLID</sequence>
<keyword evidence="2" id="KW-0238">DNA-binding</keyword>
<dbReference type="AlphaFoldDB" id="S5RUW2"/>
<proteinExistence type="evidence at transcript level"/>
<dbReference type="GO" id="GO:0006355">
    <property type="term" value="P:regulation of DNA-templated transcription"/>
    <property type="evidence" value="ECO:0007669"/>
    <property type="project" value="InterPro"/>
</dbReference>
<dbReference type="PROSITE" id="PS51005">
    <property type="entry name" value="NAC"/>
    <property type="match status" value="1"/>
</dbReference>
<gene>
    <name evidence="6" type="primary">NAC41</name>
</gene>
<organism evidence="6">
    <name type="scientific">Malus hupehensis</name>
    <name type="common">Chinese crab apple</name>
    <dbReference type="NCBI Taxonomy" id="106556"/>
    <lineage>
        <taxon>Eukaryota</taxon>
        <taxon>Viridiplantae</taxon>
        <taxon>Streptophyta</taxon>
        <taxon>Embryophyta</taxon>
        <taxon>Tracheophyta</taxon>
        <taxon>Spermatophyta</taxon>
        <taxon>Magnoliopsida</taxon>
        <taxon>eudicotyledons</taxon>
        <taxon>Gunneridae</taxon>
        <taxon>Pentapetalae</taxon>
        <taxon>rosids</taxon>
        <taxon>fabids</taxon>
        <taxon>Rosales</taxon>
        <taxon>Rosaceae</taxon>
        <taxon>Amygdaloideae</taxon>
        <taxon>Maleae</taxon>
        <taxon>Malus</taxon>
    </lineage>
</organism>
<dbReference type="Pfam" id="PF02365">
    <property type="entry name" value="NAM"/>
    <property type="match status" value="1"/>
</dbReference>
<evidence type="ECO:0000313" key="6">
    <source>
        <dbReference type="EMBL" id="AGS08761.1"/>
    </source>
</evidence>
<keyword evidence="4" id="KW-0539">Nucleus</keyword>
<dbReference type="PANTHER" id="PTHR31744">
    <property type="entry name" value="PROTEIN CUP-SHAPED COTYLEDON 2-RELATED"/>
    <property type="match status" value="1"/>
</dbReference>
<dbReference type="SUPFAM" id="SSF101941">
    <property type="entry name" value="NAC domain"/>
    <property type="match status" value="1"/>
</dbReference>
<dbReference type="GO" id="GO:0003677">
    <property type="term" value="F:DNA binding"/>
    <property type="evidence" value="ECO:0007669"/>
    <property type="project" value="UniProtKB-KW"/>
</dbReference>
<name>S5RUW2_MALHU</name>
<dbReference type="InterPro" id="IPR003441">
    <property type="entry name" value="NAC-dom"/>
</dbReference>
<evidence type="ECO:0000256" key="2">
    <source>
        <dbReference type="ARBA" id="ARBA00023125"/>
    </source>
</evidence>
<feature type="domain" description="NAC" evidence="5">
    <location>
        <begin position="69"/>
        <end position="215"/>
    </location>
</feature>
<accession>S5RUW2</accession>